<evidence type="ECO:0000256" key="1">
    <source>
        <dbReference type="ARBA" id="ARBA00001933"/>
    </source>
</evidence>
<keyword evidence="3" id="KW-0808">Transferase</keyword>
<protein>
    <recommendedName>
        <fullName evidence="3">Aminotransferase</fullName>
        <ecNumber evidence="3">2.6.1.-</ecNumber>
    </recommendedName>
</protein>
<keyword evidence="2" id="KW-0663">Pyridoxal phosphate</keyword>
<accession>A0A3N4GPK6</accession>
<proteinExistence type="inferred from homology"/>
<dbReference type="Gene3D" id="3.40.640.10">
    <property type="entry name" value="Type I PLP-dependent aspartate aminotransferase-like (Major domain)"/>
    <property type="match status" value="1"/>
</dbReference>
<keyword evidence="5" id="KW-0456">Lyase</keyword>
<dbReference type="InterPro" id="IPR015421">
    <property type="entry name" value="PyrdxlP-dep_Trfase_major"/>
</dbReference>
<evidence type="ECO:0000256" key="2">
    <source>
        <dbReference type="ARBA" id="ARBA00022898"/>
    </source>
</evidence>
<dbReference type="InterPro" id="IPR004838">
    <property type="entry name" value="NHTrfase_class1_PyrdxlP-BS"/>
</dbReference>
<dbReference type="RefSeq" id="WP_123927724.1">
    <property type="nucleotide sequence ID" value="NZ_JBPSDP010000001.1"/>
</dbReference>
<dbReference type="SUPFAM" id="SSF53383">
    <property type="entry name" value="PLP-dependent transferases"/>
    <property type="match status" value="1"/>
</dbReference>
<dbReference type="PROSITE" id="PS00105">
    <property type="entry name" value="AA_TRANSFER_CLASS_1"/>
    <property type="match status" value="1"/>
</dbReference>
<feature type="domain" description="Aminotransferase class I/classII large" evidence="4">
    <location>
        <begin position="35"/>
        <end position="344"/>
    </location>
</feature>
<name>A0A3N4GPK6_9ACTN</name>
<dbReference type="NCBIfam" id="NF005915">
    <property type="entry name" value="PRK07908.1"/>
    <property type="match status" value="1"/>
</dbReference>
<sequence length="356" mass="37376">MTSGLHALDRHGDRDSTVGMLDFAVNVRGAAPPFVQAAIASTLDDLARYPTTDQTDHTTGIIADLHGRPTDEVMLLAGASDGFELLPKLGAAHAALVQPSFTEPELVLRAAGIPITQVIGRPDTPLAELAADIPDDADLVVVGNPTNPTSVLHPAESIAALRRPGRLVVVDEAFADLTLDPVTGAREPQSLADRRADDVIVMRSVTKTFGLAGLRAGYLLAAPEVIERAAAGRRAWPLSTPALAALAACCGPDGQRFCSEQAELVAIERDHLLARLAEVGVIPCAPPAAPFVLVEMPGALAVRESLRDQGIAVRSCANFVGLTDDHLRLAVRPAAQVDRLVTALDRAREEITVGSA</sequence>
<evidence type="ECO:0000313" key="6">
    <source>
        <dbReference type="Proteomes" id="UP000267536"/>
    </source>
</evidence>
<dbReference type="Proteomes" id="UP000267536">
    <property type="component" value="Unassembled WGS sequence"/>
</dbReference>
<evidence type="ECO:0000313" key="5">
    <source>
        <dbReference type="EMBL" id="RPA63397.1"/>
    </source>
</evidence>
<dbReference type="PANTHER" id="PTHR42885">
    <property type="entry name" value="HISTIDINOL-PHOSPHATE AMINOTRANSFERASE-RELATED"/>
    <property type="match status" value="1"/>
</dbReference>
<comment type="similarity">
    <text evidence="3">Belongs to the class-I pyridoxal-phosphate-dependent aminotransferase family.</text>
</comment>
<comment type="caution">
    <text evidence="5">The sequence shown here is derived from an EMBL/GenBank/DDBJ whole genome shotgun (WGS) entry which is preliminary data.</text>
</comment>
<dbReference type="GO" id="GO:0008483">
    <property type="term" value="F:transaminase activity"/>
    <property type="evidence" value="ECO:0007669"/>
    <property type="project" value="UniProtKB-KW"/>
</dbReference>
<dbReference type="GO" id="GO:0030170">
    <property type="term" value="F:pyridoxal phosphate binding"/>
    <property type="evidence" value="ECO:0007669"/>
    <property type="project" value="InterPro"/>
</dbReference>
<dbReference type="InterPro" id="IPR015422">
    <property type="entry name" value="PyrdxlP-dep_Trfase_small"/>
</dbReference>
<dbReference type="CDD" id="cd00609">
    <property type="entry name" value="AAT_like"/>
    <property type="match status" value="1"/>
</dbReference>
<dbReference type="Gene3D" id="3.90.1150.10">
    <property type="entry name" value="Aspartate Aminotransferase, domain 1"/>
    <property type="match status" value="1"/>
</dbReference>
<evidence type="ECO:0000256" key="3">
    <source>
        <dbReference type="RuleBase" id="RU000481"/>
    </source>
</evidence>
<keyword evidence="6" id="KW-1185">Reference proteome</keyword>
<reference evidence="5 6" key="1">
    <citation type="submission" date="2018-11" db="EMBL/GenBank/DDBJ databases">
        <title>Draft genome sequence of Gordonia sp. RS15-1S isolated from rice stems.</title>
        <authorList>
            <person name="Muangham S."/>
        </authorList>
    </citation>
    <scope>NUCLEOTIDE SEQUENCE [LARGE SCALE GENOMIC DNA]</scope>
    <source>
        <strain evidence="5 6">RS15-1S</strain>
    </source>
</reference>
<organism evidence="5 6">
    <name type="scientific">Gordonia oryzae</name>
    <dbReference type="NCBI Taxonomy" id="2487349"/>
    <lineage>
        <taxon>Bacteria</taxon>
        <taxon>Bacillati</taxon>
        <taxon>Actinomycetota</taxon>
        <taxon>Actinomycetes</taxon>
        <taxon>Mycobacteriales</taxon>
        <taxon>Gordoniaceae</taxon>
        <taxon>Gordonia</taxon>
    </lineage>
</organism>
<dbReference type="EC" id="2.6.1.-" evidence="3"/>
<dbReference type="OrthoDB" id="3401872at2"/>
<dbReference type="InterPro" id="IPR015424">
    <property type="entry name" value="PyrdxlP-dep_Trfase"/>
</dbReference>
<evidence type="ECO:0000259" key="4">
    <source>
        <dbReference type="Pfam" id="PF00155"/>
    </source>
</evidence>
<dbReference type="AlphaFoldDB" id="A0A3N4GPK6"/>
<gene>
    <name evidence="5" type="ORF">EF294_07755</name>
</gene>
<comment type="cofactor">
    <cofactor evidence="1 3">
        <name>pyridoxal 5'-phosphate</name>
        <dbReference type="ChEBI" id="CHEBI:597326"/>
    </cofactor>
</comment>
<dbReference type="Pfam" id="PF00155">
    <property type="entry name" value="Aminotran_1_2"/>
    <property type="match status" value="1"/>
</dbReference>
<dbReference type="InterPro" id="IPR004839">
    <property type="entry name" value="Aminotransferase_I/II_large"/>
</dbReference>
<dbReference type="PANTHER" id="PTHR42885:SF1">
    <property type="entry name" value="THREONINE-PHOSPHATE DECARBOXYLASE"/>
    <property type="match status" value="1"/>
</dbReference>
<keyword evidence="3" id="KW-0032">Aminotransferase</keyword>
<dbReference type="GO" id="GO:0016829">
    <property type="term" value="F:lyase activity"/>
    <property type="evidence" value="ECO:0007669"/>
    <property type="project" value="UniProtKB-KW"/>
</dbReference>
<dbReference type="EMBL" id="RKMH01000005">
    <property type="protein sequence ID" value="RPA63397.1"/>
    <property type="molecule type" value="Genomic_DNA"/>
</dbReference>